<protein>
    <submittedName>
        <fullName evidence="2">Uncharacterized protein</fullName>
    </submittedName>
</protein>
<feature type="region of interest" description="Disordered" evidence="1">
    <location>
        <begin position="1"/>
        <end position="152"/>
    </location>
</feature>
<evidence type="ECO:0000256" key="1">
    <source>
        <dbReference type="SAM" id="MobiDB-lite"/>
    </source>
</evidence>
<dbReference type="AlphaFoldDB" id="A0A3A3ADW9"/>
<dbReference type="EMBL" id="MVGC01000002">
    <property type="protein sequence ID" value="RJE27511.1"/>
    <property type="molecule type" value="Genomic_DNA"/>
</dbReference>
<accession>A0A3A3ADW9</accession>
<keyword evidence="3" id="KW-1185">Reference proteome</keyword>
<reference evidence="3" key="1">
    <citation type="submission" date="2017-02" db="EMBL/GenBank/DDBJ databases">
        <authorList>
            <person name="Tafer H."/>
            <person name="Lopandic K."/>
        </authorList>
    </citation>
    <scope>NUCLEOTIDE SEQUENCE [LARGE SCALE GENOMIC DNA]</scope>
    <source>
        <strain evidence="3">CBS 366.77</strain>
    </source>
</reference>
<name>A0A3A3ADW9_9EURO</name>
<feature type="compositionally biased region" description="Polar residues" evidence="1">
    <location>
        <begin position="97"/>
        <end position="111"/>
    </location>
</feature>
<evidence type="ECO:0000313" key="3">
    <source>
        <dbReference type="Proteomes" id="UP000266188"/>
    </source>
</evidence>
<comment type="caution">
    <text evidence="2">The sequence shown here is derived from an EMBL/GenBank/DDBJ whole genome shotgun (WGS) entry which is preliminary data.</text>
</comment>
<proteinExistence type="predicted"/>
<feature type="compositionally biased region" description="Basic and acidic residues" evidence="1">
    <location>
        <begin position="47"/>
        <end position="57"/>
    </location>
</feature>
<gene>
    <name evidence="2" type="ORF">PHISCL_00097</name>
</gene>
<organism evidence="2 3">
    <name type="scientific">Aspergillus sclerotialis</name>
    <dbReference type="NCBI Taxonomy" id="2070753"/>
    <lineage>
        <taxon>Eukaryota</taxon>
        <taxon>Fungi</taxon>
        <taxon>Dikarya</taxon>
        <taxon>Ascomycota</taxon>
        <taxon>Pezizomycotina</taxon>
        <taxon>Eurotiomycetes</taxon>
        <taxon>Eurotiomycetidae</taxon>
        <taxon>Eurotiales</taxon>
        <taxon>Aspergillaceae</taxon>
        <taxon>Aspergillus</taxon>
        <taxon>Aspergillus subgen. Polypaecilum</taxon>
    </lineage>
</organism>
<dbReference type="OrthoDB" id="3260716at2759"/>
<evidence type="ECO:0000313" key="2">
    <source>
        <dbReference type="EMBL" id="RJE27511.1"/>
    </source>
</evidence>
<sequence length="152" mass="15901">MSGELGNSSGTLRNADAIATPKQGEFHPSHPRTIPTANTHKPGVKLNPEDNKPEFHAEAYPPGTAPSSKTYQPQPDDVGSQALNPNVERGHGKESTKTTAGSTLGGPTSQDLDAGLGKPMQGQTSTEVRHEGHHHRRNDGSGLEGVGASQLT</sequence>
<feature type="compositionally biased region" description="Polar residues" evidence="1">
    <location>
        <begin position="1"/>
        <end position="12"/>
    </location>
</feature>
<dbReference type="Proteomes" id="UP000266188">
    <property type="component" value="Unassembled WGS sequence"/>
</dbReference>